<sequence length="38" mass="4522">MAFIHVIRMIAPLNNLLLTWLPINFVHQNNYWLNTKAT</sequence>
<dbReference type="HOGENOM" id="CLU_3335089_0_0_6"/>
<keyword evidence="2" id="KW-1185">Reference proteome</keyword>
<proteinExistence type="predicted"/>
<dbReference type="Proteomes" id="UP000032735">
    <property type="component" value="Chromosome"/>
</dbReference>
<protein>
    <submittedName>
        <fullName evidence="1">Uncharacterized protein</fullName>
    </submittedName>
</protein>
<dbReference type="EMBL" id="FO704551">
    <property type="protein sequence ID" value="CDG20803.1"/>
    <property type="molecule type" value="Genomic_DNA"/>
</dbReference>
<reference evidence="1 2" key="1">
    <citation type="submission" date="2013-07" db="EMBL/GenBank/DDBJ databases">
        <authorList>
            <person name="Genoscope - CEA"/>
        </authorList>
    </citation>
    <scope>NUCLEOTIDE SEQUENCE [LARGE SCALE GENOMIC DNA]</scope>
    <source>
        <strain evidence="1 2">G6</strain>
    </source>
</reference>
<name>A0A068R0W0_9GAMM</name>
<evidence type="ECO:0000313" key="2">
    <source>
        <dbReference type="Proteomes" id="UP000032735"/>
    </source>
</evidence>
<dbReference type="AlphaFoldDB" id="A0A068R0W0"/>
<organism evidence="1 2">
    <name type="scientific">Xenorhabdus poinarii G6</name>
    <dbReference type="NCBI Taxonomy" id="1354304"/>
    <lineage>
        <taxon>Bacteria</taxon>
        <taxon>Pseudomonadati</taxon>
        <taxon>Pseudomonadota</taxon>
        <taxon>Gammaproteobacteria</taxon>
        <taxon>Enterobacterales</taxon>
        <taxon>Morganellaceae</taxon>
        <taxon>Xenorhabdus</taxon>
    </lineage>
</organism>
<dbReference type="KEGG" id="xpo:XPG1_1148"/>
<gene>
    <name evidence="1" type="ORF">XPG1_1148</name>
</gene>
<accession>A0A068R0W0</accession>
<evidence type="ECO:0000313" key="1">
    <source>
        <dbReference type="EMBL" id="CDG20803.1"/>
    </source>
</evidence>